<sequence>MPEKPEFSHPVPVASLEAGDAVCDEADEAALVALARRFDVPAVRALSFVAKAEPWGPGGWRVSGVVDAAFTQSCVVTLEPVDTALSEPFERFFAPPARMAEAEALFHPDAEEAPEPLAEAIDFGEIAAETAALALDPYPRKAGVDFEGALTAPPGVAPMTDEDARPFAGLAALRGRDGST</sequence>
<evidence type="ECO:0000313" key="1">
    <source>
        <dbReference type="EMBL" id="SDZ97428.1"/>
    </source>
</evidence>
<protein>
    <submittedName>
        <fullName evidence="1">Uncharacterized ACR, COG1399</fullName>
    </submittedName>
</protein>
<dbReference type="InterPro" id="IPR003772">
    <property type="entry name" value="YceD"/>
</dbReference>
<dbReference type="Proteomes" id="UP000198703">
    <property type="component" value="Unassembled WGS sequence"/>
</dbReference>
<dbReference type="AlphaFoldDB" id="A0A1H3XFT7"/>
<name>A0A1H3XFT7_9RHOB</name>
<accession>A0A1H3XFT7</accession>
<dbReference type="RefSeq" id="WP_093249284.1">
    <property type="nucleotide sequence ID" value="NZ_FNQM01000002.1"/>
</dbReference>
<evidence type="ECO:0000313" key="2">
    <source>
        <dbReference type="Proteomes" id="UP000198703"/>
    </source>
</evidence>
<dbReference type="Pfam" id="PF02620">
    <property type="entry name" value="YceD"/>
    <property type="match status" value="1"/>
</dbReference>
<proteinExistence type="predicted"/>
<dbReference type="OrthoDB" id="8443793at2"/>
<dbReference type="STRING" id="89524.SAMN05444370_102378"/>
<reference evidence="1 2" key="1">
    <citation type="submission" date="2016-10" db="EMBL/GenBank/DDBJ databases">
        <authorList>
            <person name="de Groot N.N."/>
        </authorList>
    </citation>
    <scope>NUCLEOTIDE SEQUENCE [LARGE SCALE GENOMIC DNA]</scope>
    <source>
        <strain evidence="1 2">DSM 15345</strain>
    </source>
</reference>
<organism evidence="1 2">
    <name type="scientific">Rubrimonas cliftonensis</name>
    <dbReference type="NCBI Taxonomy" id="89524"/>
    <lineage>
        <taxon>Bacteria</taxon>
        <taxon>Pseudomonadati</taxon>
        <taxon>Pseudomonadota</taxon>
        <taxon>Alphaproteobacteria</taxon>
        <taxon>Rhodobacterales</taxon>
        <taxon>Paracoccaceae</taxon>
        <taxon>Rubrimonas</taxon>
    </lineage>
</organism>
<keyword evidence="2" id="KW-1185">Reference proteome</keyword>
<gene>
    <name evidence="1" type="ORF">SAMN05444370_102378</name>
</gene>
<dbReference type="EMBL" id="FNQM01000002">
    <property type="protein sequence ID" value="SDZ97428.1"/>
    <property type="molecule type" value="Genomic_DNA"/>
</dbReference>